<gene>
    <name evidence="3" type="ORF">EYD46_16415</name>
</gene>
<proteinExistence type="predicted"/>
<feature type="chain" id="PRO_5020671223" evidence="1">
    <location>
        <begin position="26"/>
        <end position="464"/>
    </location>
</feature>
<dbReference type="Proteomes" id="UP000292372">
    <property type="component" value="Unassembled WGS sequence"/>
</dbReference>
<feature type="signal peptide" evidence="1">
    <location>
        <begin position="1"/>
        <end position="25"/>
    </location>
</feature>
<dbReference type="RefSeq" id="WP_130938257.1">
    <property type="nucleotide sequence ID" value="NZ_BMEE01000006.1"/>
</dbReference>
<dbReference type="EMBL" id="SIRS01000007">
    <property type="protein sequence ID" value="TBN13084.1"/>
    <property type="molecule type" value="Genomic_DNA"/>
</dbReference>
<comment type="caution">
    <text evidence="3">The sequence shown here is derived from an EMBL/GenBank/DDBJ whole genome shotgun (WGS) entry which is preliminary data.</text>
</comment>
<reference evidence="3 4" key="1">
    <citation type="journal article" date="2015" name="Int. J. Syst. Evol. Microbiol.">
        <title>Hyunsoonleella pacifica sp. nov., isolated from seawater of South Pacific Gyre.</title>
        <authorList>
            <person name="Gao X."/>
            <person name="Zhang Z."/>
            <person name="Dai X."/>
            <person name="Zhang X.H."/>
        </authorList>
    </citation>
    <scope>NUCLEOTIDE SEQUENCE [LARGE SCALE GENOMIC DNA]</scope>
    <source>
        <strain evidence="3 4">SW033</strain>
    </source>
</reference>
<dbReference type="GO" id="GO:0016787">
    <property type="term" value="F:hydrolase activity"/>
    <property type="evidence" value="ECO:0007669"/>
    <property type="project" value="InterPro"/>
</dbReference>
<dbReference type="Gene3D" id="2.60.120.560">
    <property type="entry name" value="Exo-inulinase, domain 1"/>
    <property type="match status" value="2"/>
</dbReference>
<sequence>MKPITTKLLLIITSCFILSCSTKKAEIPWIELIKDDSLEGWTILGGNATYEVNDGVVIGTTVADTPNTFLTTDKIYDDFIFEIDFKVDSTMNSGIQIRSNSLPYYRDGMVHGYQVEIDPSKRAWSGGIYDEKRRKWLNPLVDNPKAQQAFKQNEWNHYRVEAIADTIKTWINGVPASYLVDDKTPSGFIGLQVHSIGNKKEKLGKTVMWKDAKILTEHLEKYATKSTLEPIITKNNLTFNEKRFGWKMLWDGKSTKGWRGAKLDKFPESGWVIENGELIVLASGGAESAAGGDIVTTEDYSNFELLVDFKLTSGANSGIKYYVDTEINKGPGSSIGLEYQILDDELHEDAKRGSHEGSRTVCSLYDLIKANPNKPIKPIGEWNTAYIKSINNHVEHWVNDIKVLEYERGSDEFLKLVSESKYAKWPNFGLLEKGQILLQDHGDKVAFRNIKIKIHASKKDKNAK</sequence>
<dbReference type="InterPro" id="IPR010496">
    <property type="entry name" value="AL/BT2_dom"/>
</dbReference>
<dbReference type="OrthoDB" id="9806233at2"/>
<dbReference type="AlphaFoldDB" id="A0A4Q9FL02"/>
<protein>
    <submittedName>
        <fullName evidence="3">DUF1080 domain-containing protein</fullName>
    </submittedName>
</protein>
<keyword evidence="1" id="KW-0732">Signal</keyword>
<keyword evidence="4" id="KW-1185">Reference proteome</keyword>
<dbReference type="PROSITE" id="PS51257">
    <property type="entry name" value="PROKAR_LIPOPROTEIN"/>
    <property type="match status" value="1"/>
</dbReference>
<evidence type="ECO:0000259" key="2">
    <source>
        <dbReference type="Pfam" id="PF06439"/>
    </source>
</evidence>
<accession>A0A4Q9FL02</accession>
<evidence type="ECO:0000313" key="4">
    <source>
        <dbReference type="Proteomes" id="UP000292372"/>
    </source>
</evidence>
<name>A0A4Q9FL02_9FLAO</name>
<evidence type="ECO:0000313" key="3">
    <source>
        <dbReference type="EMBL" id="TBN13084.1"/>
    </source>
</evidence>
<feature type="domain" description="3-keto-alpha-glucoside-1,2-lyase/3-keto-2-hydroxy-glucal hydratase" evidence="2">
    <location>
        <begin position="29"/>
        <end position="214"/>
    </location>
</feature>
<organism evidence="3 4">
    <name type="scientific">Hyunsoonleella pacifica</name>
    <dbReference type="NCBI Taxonomy" id="1080224"/>
    <lineage>
        <taxon>Bacteria</taxon>
        <taxon>Pseudomonadati</taxon>
        <taxon>Bacteroidota</taxon>
        <taxon>Flavobacteriia</taxon>
        <taxon>Flavobacteriales</taxon>
        <taxon>Flavobacteriaceae</taxon>
    </lineage>
</organism>
<feature type="domain" description="3-keto-alpha-glucoside-1,2-lyase/3-keto-2-hydroxy-glucal hydratase" evidence="2">
    <location>
        <begin position="245"/>
        <end position="453"/>
    </location>
</feature>
<dbReference type="Pfam" id="PF06439">
    <property type="entry name" value="3keto-disac_hyd"/>
    <property type="match status" value="2"/>
</dbReference>
<evidence type="ECO:0000256" key="1">
    <source>
        <dbReference type="SAM" id="SignalP"/>
    </source>
</evidence>